<proteinExistence type="predicted"/>
<evidence type="ECO:0000313" key="3">
    <source>
        <dbReference type="Proteomes" id="UP000599074"/>
    </source>
</evidence>
<evidence type="ECO:0000256" key="1">
    <source>
        <dbReference type="SAM" id="SignalP"/>
    </source>
</evidence>
<feature type="chain" id="PRO_5035282914" description="Spore-associated protein A" evidence="1">
    <location>
        <begin position="26"/>
        <end position="130"/>
    </location>
</feature>
<sequence>MVTRVAVAAAVVATGLAVAPSPASAAGGGCSTYVRNGWNIGVCSSDNGATVFGDVYVNARGSLGSSCYIYFSLNKDSLGGGDVAKRQDGCYSGRHGAISAPMSKGTYYTYAVVVVDGYNVNYGFSPNSTK</sequence>
<dbReference type="PROSITE" id="PS51257">
    <property type="entry name" value="PROKAR_LIPOPROTEIN"/>
    <property type="match status" value="1"/>
</dbReference>
<protein>
    <recommendedName>
        <fullName evidence="4">Spore-associated protein A</fullName>
    </recommendedName>
</protein>
<gene>
    <name evidence="2" type="ORF">Pme01_23880</name>
</gene>
<accession>A0A8J3X0K1</accession>
<keyword evidence="3" id="KW-1185">Reference proteome</keyword>
<comment type="caution">
    <text evidence="2">The sequence shown here is derived from an EMBL/GenBank/DDBJ whole genome shotgun (WGS) entry which is preliminary data.</text>
</comment>
<feature type="signal peptide" evidence="1">
    <location>
        <begin position="1"/>
        <end position="25"/>
    </location>
</feature>
<evidence type="ECO:0000313" key="2">
    <source>
        <dbReference type="EMBL" id="GII22791.1"/>
    </source>
</evidence>
<dbReference type="EMBL" id="BOON01000019">
    <property type="protein sequence ID" value="GII22791.1"/>
    <property type="molecule type" value="Genomic_DNA"/>
</dbReference>
<reference evidence="2" key="1">
    <citation type="submission" date="2021-01" db="EMBL/GenBank/DDBJ databases">
        <title>Whole genome shotgun sequence of Planosporangium mesophilum NBRC 109066.</title>
        <authorList>
            <person name="Komaki H."/>
            <person name="Tamura T."/>
        </authorList>
    </citation>
    <scope>NUCLEOTIDE SEQUENCE</scope>
    <source>
        <strain evidence="2">NBRC 109066</strain>
    </source>
</reference>
<dbReference type="AlphaFoldDB" id="A0A8J3X0K1"/>
<dbReference type="Proteomes" id="UP000599074">
    <property type="component" value="Unassembled WGS sequence"/>
</dbReference>
<keyword evidence="1" id="KW-0732">Signal</keyword>
<evidence type="ECO:0008006" key="4">
    <source>
        <dbReference type="Google" id="ProtNLM"/>
    </source>
</evidence>
<name>A0A8J3X0K1_9ACTN</name>
<organism evidence="2 3">
    <name type="scientific">Planosporangium mesophilum</name>
    <dbReference type="NCBI Taxonomy" id="689768"/>
    <lineage>
        <taxon>Bacteria</taxon>
        <taxon>Bacillati</taxon>
        <taxon>Actinomycetota</taxon>
        <taxon>Actinomycetes</taxon>
        <taxon>Micromonosporales</taxon>
        <taxon>Micromonosporaceae</taxon>
        <taxon>Planosporangium</taxon>
    </lineage>
</organism>